<evidence type="ECO:0000256" key="5">
    <source>
        <dbReference type="SAM" id="MobiDB-lite"/>
    </source>
</evidence>
<evidence type="ECO:0000313" key="8">
    <source>
        <dbReference type="EMBL" id="SNR70357.1"/>
    </source>
</evidence>
<dbReference type="PANTHER" id="PTHR30532">
    <property type="entry name" value="IRON III DICITRATE-BINDING PERIPLASMIC PROTEIN"/>
    <property type="match status" value="1"/>
</dbReference>
<dbReference type="GO" id="GO:0030288">
    <property type="term" value="C:outer membrane-bounded periplasmic space"/>
    <property type="evidence" value="ECO:0007669"/>
    <property type="project" value="TreeGrafter"/>
</dbReference>
<comment type="subcellular location">
    <subcellularLocation>
        <location evidence="1">Cell envelope</location>
    </subcellularLocation>
</comment>
<dbReference type="CDD" id="cd01146">
    <property type="entry name" value="FhuD"/>
    <property type="match status" value="1"/>
</dbReference>
<dbReference type="SUPFAM" id="SSF53807">
    <property type="entry name" value="Helical backbone' metal receptor"/>
    <property type="match status" value="1"/>
</dbReference>
<feature type="region of interest" description="Disordered" evidence="5">
    <location>
        <begin position="330"/>
        <end position="478"/>
    </location>
</feature>
<reference evidence="8 9" key="1">
    <citation type="submission" date="2017-06" db="EMBL/GenBank/DDBJ databases">
        <authorList>
            <person name="Kim H.J."/>
            <person name="Triplett B.A."/>
        </authorList>
    </citation>
    <scope>NUCLEOTIDE SEQUENCE [LARGE SCALE GENOMIC DNA]</scope>
    <source>
        <strain evidence="8 9">DSM 44272</strain>
    </source>
</reference>
<keyword evidence="9" id="KW-1185">Reference proteome</keyword>
<organism evidence="8 9">
    <name type="scientific">Blastococcus mobilis</name>
    <dbReference type="NCBI Taxonomy" id="1938746"/>
    <lineage>
        <taxon>Bacteria</taxon>
        <taxon>Bacillati</taxon>
        <taxon>Actinomycetota</taxon>
        <taxon>Actinomycetes</taxon>
        <taxon>Geodermatophilales</taxon>
        <taxon>Geodermatophilaceae</taxon>
        <taxon>Blastococcus</taxon>
    </lineage>
</organism>
<dbReference type="PROSITE" id="PS51257">
    <property type="entry name" value="PROKAR_LIPOPROTEIN"/>
    <property type="match status" value="1"/>
</dbReference>
<dbReference type="PROSITE" id="PS50983">
    <property type="entry name" value="FE_B12_PBP"/>
    <property type="match status" value="1"/>
</dbReference>
<keyword evidence="4 6" id="KW-0732">Signal</keyword>
<dbReference type="Gene3D" id="3.40.50.1980">
    <property type="entry name" value="Nitrogenase molybdenum iron protein domain"/>
    <property type="match status" value="2"/>
</dbReference>
<evidence type="ECO:0000256" key="3">
    <source>
        <dbReference type="ARBA" id="ARBA00022448"/>
    </source>
</evidence>
<accession>A0A238YGU7</accession>
<feature type="chain" id="PRO_5038524338" evidence="6">
    <location>
        <begin position="25"/>
        <end position="565"/>
    </location>
</feature>
<comment type="similarity">
    <text evidence="2">Belongs to the bacterial solute-binding protein 8 family.</text>
</comment>
<dbReference type="Proteomes" id="UP000198403">
    <property type="component" value="Unassembled WGS sequence"/>
</dbReference>
<feature type="signal peptide" evidence="6">
    <location>
        <begin position="1"/>
        <end position="24"/>
    </location>
</feature>
<gene>
    <name evidence="8" type="ORF">SAMN06272737_12021</name>
</gene>
<feature type="compositionally biased region" description="Polar residues" evidence="5">
    <location>
        <begin position="429"/>
        <end position="448"/>
    </location>
</feature>
<dbReference type="Pfam" id="PF01497">
    <property type="entry name" value="Peripla_BP_2"/>
    <property type="match status" value="1"/>
</dbReference>
<sequence>MSSRSALHGAALLAVALVVTGCGAGDDSDADTASSTAGSSGAFPVTVSTAFGDVTVEEEPARVVALGWSDAETTLALGVQPVGASDWLAVGGEDGLGEWVEGGYDEAPEIIGTMEPSYEAIAALEPDLILDTRSPATAERHELLSAIAPTIGQPEGVGPYQTTWQQQLDMVGRALGKTDEAKDLEAEVDQAFADAAAAHPEFQGTEVAVGAYTSEGFGAYVSGDARVAFMEQLGFENKAAIDDLATGSFFVPVSEEQVSLLDAELTVVFPLFVESSEFTSNPLWQALPSVQDGHAVVLDDPTMLNAFSSASAPGLLHALETTVPLFASALSPTSRPASSTSQARTAATSPSVIRRSNAAPSAREAPAGSPSTPVGLTPRTPSARSRGRSAPSGAVSPGTARSSRTPAGSTCNISDVSVRPAWASPPGTPQGNQATSRPSERSSGTAARTASRLPPCPLTTRTRPAQRPAERPYSTSSPVRASVPMEIVPGNPSCSPLAPYASAGARSAPSSAAMAASATAQATDVSVPSGRWWPCCSTDPRGTTSSGASGISGHTAPAREITGAA</sequence>
<name>A0A238YGU7_9ACTN</name>
<evidence type="ECO:0000256" key="1">
    <source>
        <dbReference type="ARBA" id="ARBA00004196"/>
    </source>
</evidence>
<evidence type="ECO:0000313" key="9">
    <source>
        <dbReference type="Proteomes" id="UP000198403"/>
    </source>
</evidence>
<feature type="domain" description="Fe/B12 periplasmic-binding" evidence="7">
    <location>
        <begin position="62"/>
        <end position="334"/>
    </location>
</feature>
<feature type="compositionally biased region" description="Polar residues" evidence="5">
    <location>
        <begin position="399"/>
        <end position="415"/>
    </location>
</feature>
<evidence type="ECO:0000256" key="6">
    <source>
        <dbReference type="SAM" id="SignalP"/>
    </source>
</evidence>
<dbReference type="AlphaFoldDB" id="A0A238YGU7"/>
<dbReference type="PANTHER" id="PTHR30532:SF24">
    <property type="entry name" value="FERRIC ENTEROBACTIN-BINDING PERIPLASMIC PROTEIN FEPB"/>
    <property type="match status" value="1"/>
</dbReference>
<keyword evidence="3" id="KW-0813">Transport</keyword>
<dbReference type="InterPro" id="IPR002491">
    <property type="entry name" value="ABC_transptr_periplasmic_BD"/>
</dbReference>
<feature type="compositionally biased region" description="Low complexity" evidence="5">
    <location>
        <begin position="330"/>
        <end position="351"/>
    </location>
</feature>
<evidence type="ECO:0000259" key="7">
    <source>
        <dbReference type="PROSITE" id="PS50983"/>
    </source>
</evidence>
<evidence type="ECO:0000256" key="2">
    <source>
        <dbReference type="ARBA" id="ARBA00008814"/>
    </source>
</evidence>
<feature type="compositionally biased region" description="Low complexity" evidence="5">
    <location>
        <begin position="377"/>
        <end position="394"/>
    </location>
</feature>
<dbReference type="InterPro" id="IPR051313">
    <property type="entry name" value="Bact_iron-sidero_bind"/>
</dbReference>
<feature type="region of interest" description="Disordered" evidence="5">
    <location>
        <begin position="527"/>
        <end position="565"/>
    </location>
</feature>
<evidence type="ECO:0000256" key="4">
    <source>
        <dbReference type="ARBA" id="ARBA00022729"/>
    </source>
</evidence>
<protein>
    <submittedName>
        <fullName evidence="8">ABC-type Fe3+-hydroxamate transport system, substrate-binding protein</fullName>
    </submittedName>
</protein>
<dbReference type="EMBL" id="FZNO01000020">
    <property type="protein sequence ID" value="SNR70357.1"/>
    <property type="molecule type" value="Genomic_DNA"/>
</dbReference>
<dbReference type="GO" id="GO:1901678">
    <property type="term" value="P:iron coordination entity transport"/>
    <property type="evidence" value="ECO:0007669"/>
    <property type="project" value="UniProtKB-ARBA"/>
</dbReference>
<proteinExistence type="inferred from homology"/>
<feature type="compositionally biased region" description="Low complexity" evidence="5">
    <location>
        <begin position="542"/>
        <end position="555"/>
    </location>
</feature>